<keyword evidence="5" id="KW-0234">DNA repair</keyword>
<dbReference type="InterPro" id="IPR047260">
    <property type="entry name" value="ERCC1-like_central_dom"/>
</dbReference>
<evidence type="ECO:0000313" key="10">
    <source>
        <dbReference type="Proteomes" id="UP000291116"/>
    </source>
</evidence>
<feature type="domain" description="ERCC1-like central" evidence="8">
    <location>
        <begin position="134"/>
        <end position="246"/>
    </location>
</feature>
<protein>
    <recommendedName>
        <fullName evidence="8">ERCC1-like central domain-containing protein</fullName>
    </recommendedName>
</protein>
<evidence type="ECO:0000256" key="3">
    <source>
        <dbReference type="ARBA" id="ARBA00022763"/>
    </source>
</evidence>
<dbReference type="InterPro" id="IPR010994">
    <property type="entry name" value="RuvA_2-like"/>
</dbReference>
<evidence type="ECO:0000313" key="9">
    <source>
        <dbReference type="EMBL" id="VEU36976.1"/>
    </source>
</evidence>
<dbReference type="NCBIfam" id="TIGR00597">
    <property type="entry name" value="rad10"/>
    <property type="match status" value="1"/>
</dbReference>
<dbReference type="EMBL" id="CAACVS010000111">
    <property type="protein sequence ID" value="VEU36976.1"/>
    <property type="molecule type" value="Genomic_DNA"/>
</dbReference>
<dbReference type="SUPFAM" id="SSF52980">
    <property type="entry name" value="Restriction endonuclease-like"/>
    <property type="match status" value="1"/>
</dbReference>
<evidence type="ECO:0000259" key="8">
    <source>
        <dbReference type="Pfam" id="PF03834"/>
    </source>
</evidence>
<dbReference type="PANTHER" id="PTHR12749">
    <property type="entry name" value="EXCISION REPAIR CROSS-COMPLEMENTING 1 ERCC1"/>
    <property type="match status" value="1"/>
</dbReference>
<dbReference type="PANTHER" id="PTHR12749:SF0">
    <property type="entry name" value="DNA EXCISION REPAIR PROTEIN ERCC-1"/>
    <property type="match status" value="1"/>
</dbReference>
<evidence type="ECO:0000256" key="1">
    <source>
        <dbReference type="ARBA" id="ARBA00004123"/>
    </source>
</evidence>
<proteinExistence type="inferred from homology"/>
<name>A0A448Z4H7_9STRA</name>
<dbReference type="GO" id="GO:0070914">
    <property type="term" value="P:UV-damage excision repair"/>
    <property type="evidence" value="ECO:0007669"/>
    <property type="project" value="TreeGrafter"/>
</dbReference>
<gene>
    <name evidence="9" type="ORF">PSNMU_V1.4_AUG-EV-PASAV3_0037520</name>
</gene>
<dbReference type="GO" id="GO:0003684">
    <property type="term" value="F:damaged DNA binding"/>
    <property type="evidence" value="ECO:0007669"/>
    <property type="project" value="InterPro"/>
</dbReference>
<dbReference type="GO" id="GO:0000110">
    <property type="term" value="C:nucleotide-excision repair factor 1 complex"/>
    <property type="evidence" value="ECO:0007669"/>
    <property type="project" value="TreeGrafter"/>
</dbReference>
<evidence type="ECO:0000256" key="6">
    <source>
        <dbReference type="ARBA" id="ARBA00023242"/>
    </source>
</evidence>
<dbReference type="OrthoDB" id="10262814at2759"/>
<dbReference type="GO" id="GO:0003697">
    <property type="term" value="F:single-stranded DNA binding"/>
    <property type="evidence" value="ECO:0007669"/>
    <property type="project" value="TreeGrafter"/>
</dbReference>
<dbReference type="GO" id="GO:0006312">
    <property type="term" value="P:mitotic recombination"/>
    <property type="evidence" value="ECO:0007669"/>
    <property type="project" value="TreeGrafter"/>
</dbReference>
<dbReference type="AlphaFoldDB" id="A0A448Z4H7"/>
<feature type="compositionally biased region" description="Polar residues" evidence="7">
    <location>
        <begin position="103"/>
        <end position="117"/>
    </location>
</feature>
<sequence length="347" mass="38859">MRPGTFSQAFDSIDGSENFRRASDSFEDPKKKKQTFRLAKVPKEGKRQQKLTSKKKAKSSNTESKKTLPLSSSLSNRDGAAGTGGRQEHQTSKSRGNDDSEEQSINANAETTGNSNGNKDDLRVHHTMLQPHVLYVSIRQKGNSILPLIRNVPIAYSPMVPDYILGPTVCALFLSIKYHKLYPRYIYRRLSELRDDFKLRILLVLVDVDDNSNSLLQLNTFGVQNQLTLILCWSELEAARYLETYKVREGKDAGCIQKRESTNPIDQAADFLCATTNGRINKTDAGNLWAQFSTIGGIASATSDELALVPGMGPLKVKRLHEAFHKPFSSKRTRLKQKKRLEQLSGN</sequence>
<comment type="subcellular location">
    <subcellularLocation>
        <location evidence="1">Nucleus</location>
    </subcellularLocation>
</comment>
<dbReference type="Pfam" id="PF03834">
    <property type="entry name" value="Rad10"/>
    <property type="match status" value="1"/>
</dbReference>
<feature type="compositionally biased region" description="Basic and acidic residues" evidence="7">
    <location>
        <begin position="86"/>
        <end position="98"/>
    </location>
</feature>
<evidence type="ECO:0000256" key="4">
    <source>
        <dbReference type="ARBA" id="ARBA00023125"/>
    </source>
</evidence>
<keyword evidence="10" id="KW-1185">Reference proteome</keyword>
<evidence type="ECO:0000256" key="2">
    <source>
        <dbReference type="ARBA" id="ARBA00008283"/>
    </source>
</evidence>
<dbReference type="Gene3D" id="3.40.50.10130">
    <property type="match status" value="1"/>
</dbReference>
<dbReference type="GO" id="GO:0006302">
    <property type="term" value="P:double-strand break repair"/>
    <property type="evidence" value="ECO:0007669"/>
    <property type="project" value="UniProtKB-ARBA"/>
</dbReference>
<organism evidence="9 10">
    <name type="scientific">Pseudo-nitzschia multistriata</name>
    <dbReference type="NCBI Taxonomy" id="183589"/>
    <lineage>
        <taxon>Eukaryota</taxon>
        <taxon>Sar</taxon>
        <taxon>Stramenopiles</taxon>
        <taxon>Ochrophyta</taxon>
        <taxon>Bacillariophyta</taxon>
        <taxon>Bacillariophyceae</taxon>
        <taxon>Bacillariophycidae</taxon>
        <taxon>Bacillariales</taxon>
        <taxon>Bacillariaceae</taxon>
        <taxon>Pseudo-nitzschia</taxon>
    </lineage>
</organism>
<evidence type="ECO:0000256" key="5">
    <source>
        <dbReference type="ARBA" id="ARBA00023204"/>
    </source>
</evidence>
<dbReference type="Proteomes" id="UP000291116">
    <property type="component" value="Unassembled WGS sequence"/>
</dbReference>
<keyword evidence="3" id="KW-0227">DNA damage</keyword>
<keyword evidence="6" id="KW-0539">Nucleus</keyword>
<dbReference type="InterPro" id="IPR011335">
    <property type="entry name" value="Restrct_endonuc-II-like"/>
</dbReference>
<dbReference type="GO" id="GO:0070522">
    <property type="term" value="C:ERCC4-ERCC1 complex"/>
    <property type="evidence" value="ECO:0007669"/>
    <property type="project" value="TreeGrafter"/>
</dbReference>
<feature type="compositionally biased region" description="Basic and acidic residues" evidence="7">
    <location>
        <begin position="17"/>
        <end position="30"/>
    </location>
</feature>
<feature type="region of interest" description="Disordered" evidence="7">
    <location>
        <begin position="1"/>
        <end position="122"/>
    </location>
</feature>
<feature type="compositionally biased region" description="Basic residues" evidence="7">
    <location>
        <begin position="48"/>
        <end position="58"/>
    </location>
</feature>
<accession>A0A448Z4H7</accession>
<feature type="compositionally biased region" description="Polar residues" evidence="7">
    <location>
        <begin position="1"/>
        <end position="10"/>
    </location>
</feature>
<reference evidence="9 10" key="1">
    <citation type="submission" date="2019-01" db="EMBL/GenBank/DDBJ databases">
        <authorList>
            <person name="Ferrante I. M."/>
        </authorList>
    </citation>
    <scope>NUCLEOTIDE SEQUENCE [LARGE SCALE GENOMIC DNA]</scope>
    <source>
        <strain evidence="9 10">B856</strain>
    </source>
</reference>
<keyword evidence="4" id="KW-0238">DNA-binding</keyword>
<dbReference type="SUPFAM" id="SSF47781">
    <property type="entry name" value="RuvA domain 2-like"/>
    <property type="match status" value="1"/>
</dbReference>
<dbReference type="InterPro" id="IPR004579">
    <property type="entry name" value="ERCC1/RAD10/SWI10"/>
</dbReference>
<evidence type="ECO:0000256" key="7">
    <source>
        <dbReference type="SAM" id="MobiDB-lite"/>
    </source>
</evidence>
<dbReference type="CDD" id="cd22325">
    <property type="entry name" value="ERCC1_C-like"/>
    <property type="match status" value="1"/>
</dbReference>
<comment type="similarity">
    <text evidence="2">Belongs to the ERCC1/RAD10/SWI10 family.</text>
</comment>
<dbReference type="FunFam" id="3.40.50.10130:FF:000001">
    <property type="entry name" value="DNA excision repair protein ERCC-1"/>
    <property type="match status" value="1"/>
</dbReference>
<dbReference type="Gene3D" id="1.10.150.20">
    <property type="entry name" value="5' to 3' exonuclease, C-terminal subdomain"/>
    <property type="match status" value="1"/>
</dbReference>